<organism evidence="2">
    <name type="scientific">Eremomyces bilateralis CBS 781.70</name>
    <dbReference type="NCBI Taxonomy" id="1392243"/>
    <lineage>
        <taxon>Eukaryota</taxon>
        <taxon>Fungi</taxon>
        <taxon>Dikarya</taxon>
        <taxon>Ascomycota</taxon>
        <taxon>Pezizomycotina</taxon>
        <taxon>Dothideomycetes</taxon>
        <taxon>Dothideomycetes incertae sedis</taxon>
        <taxon>Eremomycetales</taxon>
        <taxon>Eremomycetaceae</taxon>
        <taxon>Eremomyces</taxon>
    </lineage>
</organism>
<gene>
    <name evidence="2 4" type="ORF">P152DRAFT_506138</name>
</gene>
<protein>
    <submittedName>
        <fullName evidence="2 4">HET-domain-containing protein</fullName>
    </submittedName>
</protein>
<dbReference type="GO" id="GO:0043531">
    <property type="term" value="F:ADP binding"/>
    <property type="evidence" value="ECO:0007669"/>
    <property type="project" value="InterPro"/>
</dbReference>
<sequence length="639" mass="73075">MRLLKRNPNGELCVTEDFVTRRFPKIRFEEFVESTGKNKTGYKKIEFCGEQAARDGLEYFWVDTCCIDKRNNTELSEAINSMFQWYHNAGKCYVYLSDVSIRNAGKNDGDGLHHSTWKSAFRKSRWFTRGWALQEPIAPESVEFFSKEGEKLGSKRSLELQIREITGIPVGALRGGALIQFREAERLSWAKNRETTKKEDKVYSEGAFRRLRVEIERASKGDQINDSSISFSLADISETEHFVAREMEFIEIHTVLSGDGSRRIAVLHGLEGIGKTQLAVAYAKRYRDSYSAVFWLNAKDEDSLKQSFGNAARRIRQENPSAKCLSGVDLEGSVDESTRLLVIFDNYDNPKLPGDSDIKALVIRKFLPESYQGSIIITTRSSRVIVGYRIPVRKLENAQDSLEILSKASRREGLNKDPDAMKRIKELDGLPLTLATAGAYLDQVTISLARYLRLYKESWLNLQQASPELSSYEDRMLYSTWETSFKHVQRQNRLPAQLLQLWAYFNNQDIWFELLRHSDSGDPEWIRELTKDEMSFNNAIRVLCNHGLVEADSSSQELVESRGYSMHSCVHSWTRHVLNQEWSQDMAKLALKYMRALCCAELSVAEKAGLNRPQHLKVAMLSIPMLLHAVTNEARGGRN</sequence>
<reference evidence="4" key="2">
    <citation type="submission" date="2020-04" db="EMBL/GenBank/DDBJ databases">
        <authorList>
            <consortium name="NCBI Genome Project"/>
        </authorList>
    </citation>
    <scope>NUCLEOTIDE SEQUENCE</scope>
    <source>
        <strain evidence="4">CBS 781.70</strain>
    </source>
</reference>
<dbReference type="Pfam" id="PF06985">
    <property type="entry name" value="HET"/>
    <property type="match status" value="1"/>
</dbReference>
<evidence type="ECO:0000259" key="1">
    <source>
        <dbReference type="Pfam" id="PF06985"/>
    </source>
</evidence>
<reference evidence="4" key="3">
    <citation type="submission" date="2025-04" db="UniProtKB">
        <authorList>
            <consortium name="RefSeq"/>
        </authorList>
    </citation>
    <scope>IDENTIFICATION</scope>
    <source>
        <strain evidence="4">CBS 781.70</strain>
    </source>
</reference>
<keyword evidence="3" id="KW-1185">Reference proteome</keyword>
<evidence type="ECO:0000313" key="2">
    <source>
        <dbReference type="EMBL" id="KAF1814169.1"/>
    </source>
</evidence>
<dbReference type="InterPro" id="IPR027417">
    <property type="entry name" value="P-loop_NTPase"/>
</dbReference>
<dbReference type="GeneID" id="54423035"/>
<dbReference type="Gene3D" id="3.40.50.300">
    <property type="entry name" value="P-loop containing nucleotide triphosphate hydrolases"/>
    <property type="match status" value="1"/>
</dbReference>
<dbReference type="Proteomes" id="UP000504638">
    <property type="component" value="Unplaced"/>
</dbReference>
<dbReference type="SUPFAM" id="SSF52540">
    <property type="entry name" value="P-loop containing nucleoside triphosphate hydrolases"/>
    <property type="match status" value="1"/>
</dbReference>
<dbReference type="AlphaFoldDB" id="A0A6G1G8I6"/>
<evidence type="ECO:0000313" key="4">
    <source>
        <dbReference type="RefSeq" id="XP_033535800.1"/>
    </source>
</evidence>
<dbReference type="PANTHER" id="PTHR10622">
    <property type="entry name" value="HET DOMAIN-CONTAINING PROTEIN"/>
    <property type="match status" value="1"/>
</dbReference>
<dbReference type="PRINTS" id="PR00364">
    <property type="entry name" value="DISEASERSIST"/>
</dbReference>
<name>A0A6G1G8I6_9PEZI</name>
<proteinExistence type="predicted"/>
<dbReference type="InterPro" id="IPR010730">
    <property type="entry name" value="HET"/>
</dbReference>
<reference evidence="2 4" key="1">
    <citation type="submission" date="2020-01" db="EMBL/GenBank/DDBJ databases">
        <authorList>
            <consortium name="DOE Joint Genome Institute"/>
            <person name="Haridas S."/>
            <person name="Albert R."/>
            <person name="Binder M."/>
            <person name="Bloem J."/>
            <person name="Labutti K."/>
            <person name="Salamov A."/>
            <person name="Andreopoulos B."/>
            <person name="Baker S.E."/>
            <person name="Barry K."/>
            <person name="Bills G."/>
            <person name="Bluhm B.H."/>
            <person name="Cannon C."/>
            <person name="Castanera R."/>
            <person name="Culley D.E."/>
            <person name="Daum C."/>
            <person name="Ezra D."/>
            <person name="Gonzalez J.B."/>
            <person name="Henrissat B."/>
            <person name="Kuo A."/>
            <person name="Liang C."/>
            <person name="Lipzen A."/>
            <person name="Lutzoni F."/>
            <person name="Magnuson J."/>
            <person name="Mondo S."/>
            <person name="Nolan M."/>
            <person name="Ohm R."/>
            <person name="Pangilinan J."/>
            <person name="Park H.-J."/>
            <person name="Ramirez L."/>
            <person name="Alfaro M."/>
            <person name="Sun H."/>
            <person name="Tritt A."/>
            <person name="Yoshinaga Y."/>
            <person name="Zwiers L.-H."/>
            <person name="Turgeon B.G."/>
            <person name="Goodwin S.B."/>
            <person name="Spatafora J.W."/>
            <person name="Crous P.W."/>
            <person name="Grigoriev I.V."/>
        </authorList>
    </citation>
    <scope>NUCLEOTIDE SEQUENCE</scope>
    <source>
        <strain evidence="2 4">CBS 781.70</strain>
    </source>
</reference>
<dbReference type="RefSeq" id="XP_033535800.1">
    <property type="nucleotide sequence ID" value="XM_033682465.1"/>
</dbReference>
<dbReference type="OrthoDB" id="674604at2759"/>
<dbReference type="PANTHER" id="PTHR10622:SF13">
    <property type="entry name" value="NACHT DOMAIN-CONTAINING PROTEIN"/>
    <property type="match status" value="1"/>
</dbReference>
<feature type="domain" description="Heterokaryon incompatibility" evidence="1">
    <location>
        <begin position="52"/>
        <end position="99"/>
    </location>
</feature>
<evidence type="ECO:0000313" key="3">
    <source>
        <dbReference type="Proteomes" id="UP000504638"/>
    </source>
</evidence>
<accession>A0A6G1G8I6</accession>
<dbReference type="EMBL" id="ML975153">
    <property type="protein sequence ID" value="KAF1814169.1"/>
    <property type="molecule type" value="Genomic_DNA"/>
</dbReference>